<dbReference type="InterPro" id="IPR048395">
    <property type="entry name" value="Glyco_hydro_31_C"/>
</dbReference>
<dbReference type="InterPro" id="IPR018905">
    <property type="entry name" value="A-galactase_NEW3"/>
</dbReference>
<dbReference type="PANTHER" id="PTHR43863:SF2">
    <property type="entry name" value="MALTASE-GLUCOAMYLASE"/>
    <property type="match status" value="1"/>
</dbReference>
<dbReference type="Proteomes" id="UP001589667">
    <property type="component" value="Unassembled WGS sequence"/>
</dbReference>
<comment type="caution">
    <text evidence="5">The sequence shown here is derived from an EMBL/GenBank/DDBJ whole genome shotgun (WGS) entry which is preliminary data.</text>
</comment>
<dbReference type="CDD" id="cd14752">
    <property type="entry name" value="GH31_N"/>
    <property type="match status" value="1"/>
</dbReference>
<dbReference type="InterPro" id="IPR017853">
    <property type="entry name" value="GH"/>
</dbReference>
<protein>
    <submittedName>
        <fullName evidence="5">NPCBM/NEW2 domain-containing protein</fullName>
    </submittedName>
</protein>
<feature type="chain" id="PRO_5046201234" evidence="3">
    <location>
        <begin position="35"/>
        <end position="1267"/>
    </location>
</feature>
<dbReference type="SMART" id="SM00776">
    <property type="entry name" value="NPCBM"/>
    <property type="match status" value="1"/>
</dbReference>
<evidence type="ECO:0000313" key="5">
    <source>
        <dbReference type="EMBL" id="MFB9643656.1"/>
    </source>
</evidence>
<evidence type="ECO:0000256" key="1">
    <source>
        <dbReference type="ARBA" id="ARBA00007806"/>
    </source>
</evidence>
<dbReference type="Pfam" id="PF13802">
    <property type="entry name" value="Gal_mutarotas_2"/>
    <property type="match status" value="1"/>
</dbReference>
<organism evidence="5 6">
    <name type="scientific">Agromyces lapidis</name>
    <dbReference type="NCBI Taxonomy" id="279574"/>
    <lineage>
        <taxon>Bacteria</taxon>
        <taxon>Bacillati</taxon>
        <taxon>Actinomycetota</taxon>
        <taxon>Actinomycetes</taxon>
        <taxon>Micrococcales</taxon>
        <taxon>Microbacteriaceae</taxon>
        <taxon>Agromyces</taxon>
    </lineage>
</organism>
<dbReference type="InterPro" id="IPR025887">
    <property type="entry name" value="Glyco_hydro_31_N_dom"/>
</dbReference>
<dbReference type="Gene3D" id="2.60.40.1180">
    <property type="entry name" value="Golgi alpha-mannosidase II"/>
    <property type="match status" value="2"/>
</dbReference>
<comment type="similarity">
    <text evidence="1">Belongs to the glycosyl hydrolase 31 family.</text>
</comment>
<feature type="domain" description="Glycosyl hydrolase family 98 putative carbohydrate-binding module" evidence="4">
    <location>
        <begin position="1116"/>
        <end position="1266"/>
    </location>
</feature>
<dbReference type="Pfam" id="PF17137">
    <property type="entry name" value="DUF5110"/>
    <property type="match status" value="1"/>
</dbReference>
<dbReference type="SUPFAM" id="SSF51445">
    <property type="entry name" value="(Trans)glycosidases"/>
    <property type="match status" value="1"/>
</dbReference>
<name>A0ABV5SVD1_9MICO</name>
<accession>A0ABV5SVD1</accession>
<dbReference type="InterPro" id="IPR008979">
    <property type="entry name" value="Galactose-bd-like_sf"/>
</dbReference>
<keyword evidence="6" id="KW-1185">Reference proteome</keyword>
<evidence type="ECO:0000313" key="6">
    <source>
        <dbReference type="Proteomes" id="UP001589667"/>
    </source>
</evidence>
<feature type="signal peptide" evidence="3">
    <location>
        <begin position="1"/>
        <end position="34"/>
    </location>
</feature>
<dbReference type="PANTHER" id="PTHR43863">
    <property type="entry name" value="HYDROLASE, PUTATIVE (AFU_ORTHOLOGUE AFUA_1G03140)-RELATED"/>
    <property type="match status" value="1"/>
</dbReference>
<dbReference type="InterPro" id="IPR013222">
    <property type="entry name" value="Glyco_hyd_98_carb-bd"/>
</dbReference>
<dbReference type="Pfam" id="PF10633">
    <property type="entry name" value="NPCBM_assoc"/>
    <property type="match status" value="1"/>
</dbReference>
<dbReference type="Gene3D" id="2.60.40.1760">
    <property type="entry name" value="glycosyl hydrolase (family 31)"/>
    <property type="match status" value="1"/>
</dbReference>
<keyword evidence="3" id="KW-0732">Signal</keyword>
<dbReference type="RefSeq" id="WP_246192392.1">
    <property type="nucleotide sequence ID" value="NZ_BAAANI010000003.1"/>
</dbReference>
<dbReference type="InterPro" id="IPR038637">
    <property type="entry name" value="NPCBM_sf"/>
</dbReference>
<sequence length="1267" mass="133840">MMQQPGTRAAGRPRRTTALGLAALVAMTGFSAVAFTVGTQPEPAAAAASEPSPITPKKVNPEVPVDDRGEPLGAVTEVTKDGASVTLEAEHGAIRATFLDERTLRLEATPTGEFTDPANAPQNDPARTANIVVGTEDFDGASVEVADGDTITIATEQVSLEIDRATGAATLKRADGSLVWAESEPLTFGGASTTQHLAAVDGEQFLGGGMQNGRSIHTGATINVARSYDWDDDGYPNAVPYYMSSNGYGVLRNTFAAGSYDFAGGTTTHAEQRFDAYYFVGDYTDALDGYTKLTGRPMMPPVYALEYGDADCYNRSSPTYSGSKDPAKLRTPQALEIAKDFVENDMPAGWMLVNDGYGCEYQELPETVDAIEEETGLKTGLWTQRSLTQQEYEVGEAGVRLRKLDVAWVGAGYRLALTGCEAAHGGIEQYSDARGTSLMVEGWAGSQRCGMQWTGDHTGNLDAVRWQVSALTGAGNSGMPFTTGDVDGIFGGSAESYVRDLQWKAFAPALYSMSGWAPVDKRPWLYGEQATAINRSYLQLRQQLMPYIYSLAAESHRSGLPMMRSLALEYPNDPGAYSVEANNEFLLGGDYLVAPVYTKTTVRNGIYLPAGEQWVDYWTGRLYEGGQVLNGHPAPLDKLPIFVRAGAVVPQGVVARNASLVPEDSPITLSVYPQGESEFALYEDDQVTRAYADGESSIQRFTIDAPKAGKKGTVHIEIGERDGDYDGKAESRPYRVEAHTGSEPKIVKLGSSTLPRVDDVAELDEQPGWTYLAEQTGGVVVISTGAVDSNESVRLTLTDTSGVGGQDVEVAAASVAVDLVDRVFQGDETTVTATFTNTGAKAKDDVVLTPLAPEGWSLVSSSGEQAGTVKKDGTASAEFVFEVTDAAAADLQTVAVEASYASKGQPNTVSGANQLYVAYGSLAGAYNADAISEIATAKAANFDGGGASFSAEALARAGVTPGSTVTVGTGDAAIEYTWPAPSGAADSVSPAGQTIALSGKGTHLAVLASAATGGGVNPELELHYADGSVAKQSVYFPNWLLQASGLQGSTVAITSLGRNSATNPNVYEYPTGKYQVYSNVLRLNPAKELAYVVLPTESRMKIFDWKVVDQPLPTPPSGTVFASELQWLNATNGWGVIGKNVANKDAANSPDVPLAINYVDPATGANPTYAKGLGVHALSKITYYVGGACSAFTADVGLEAKFAGNVIFKVDADGDNRYQSRTFTPGFAPEKVNVDLEGVQYVDLIVEAPGSINGAHGVWGDAKFVCD</sequence>
<dbReference type="Gene3D" id="3.20.20.80">
    <property type="entry name" value="Glycosidases"/>
    <property type="match status" value="1"/>
</dbReference>
<dbReference type="Pfam" id="PF21365">
    <property type="entry name" value="Glyco_hydro_31_3rd"/>
    <property type="match status" value="1"/>
</dbReference>
<dbReference type="Pfam" id="PF08305">
    <property type="entry name" value="NPCBM"/>
    <property type="match status" value="1"/>
</dbReference>
<gene>
    <name evidence="5" type="ORF">ACFFQV_15290</name>
</gene>
<dbReference type="Pfam" id="PF01055">
    <property type="entry name" value="Glyco_hydro_31_2nd"/>
    <property type="match status" value="1"/>
</dbReference>
<dbReference type="InterPro" id="IPR033403">
    <property type="entry name" value="DUF5110"/>
</dbReference>
<evidence type="ECO:0000259" key="4">
    <source>
        <dbReference type="SMART" id="SM00776"/>
    </source>
</evidence>
<evidence type="ECO:0000256" key="2">
    <source>
        <dbReference type="SAM" id="MobiDB-lite"/>
    </source>
</evidence>
<proteinExistence type="inferred from homology"/>
<reference evidence="5 6" key="1">
    <citation type="submission" date="2024-09" db="EMBL/GenBank/DDBJ databases">
        <authorList>
            <person name="Sun Q."/>
            <person name="Mori K."/>
        </authorList>
    </citation>
    <scope>NUCLEOTIDE SEQUENCE [LARGE SCALE GENOMIC DNA]</scope>
    <source>
        <strain evidence="5 6">JCM 14321</strain>
    </source>
</reference>
<dbReference type="InterPro" id="IPR051816">
    <property type="entry name" value="Glycosyl_Hydrolase_31"/>
</dbReference>
<dbReference type="SUPFAM" id="SSF49785">
    <property type="entry name" value="Galactose-binding domain-like"/>
    <property type="match status" value="1"/>
</dbReference>
<dbReference type="InterPro" id="IPR011013">
    <property type="entry name" value="Gal_mutarotase_sf_dom"/>
</dbReference>
<dbReference type="InterPro" id="IPR013780">
    <property type="entry name" value="Glyco_hydro_b"/>
</dbReference>
<dbReference type="InterPro" id="IPR000322">
    <property type="entry name" value="Glyco_hydro_31_TIM"/>
</dbReference>
<dbReference type="Gene3D" id="2.60.120.1060">
    <property type="entry name" value="NPCBM/NEW2 domain"/>
    <property type="match status" value="1"/>
</dbReference>
<evidence type="ECO:0000256" key="3">
    <source>
        <dbReference type="SAM" id="SignalP"/>
    </source>
</evidence>
<dbReference type="SUPFAM" id="SSF51011">
    <property type="entry name" value="Glycosyl hydrolase domain"/>
    <property type="match status" value="1"/>
</dbReference>
<dbReference type="SUPFAM" id="SSF74650">
    <property type="entry name" value="Galactose mutarotase-like"/>
    <property type="match status" value="1"/>
</dbReference>
<feature type="region of interest" description="Disordered" evidence="2">
    <location>
        <begin position="44"/>
        <end position="70"/>
    </location>
</feature>
<dbReference type="EMBL" id="JBHMBL010000003">
    <property type="protein sequence ID" value="MFB9643656.1"/>
    <property type="molecule type" value="Genomic_DNA"/>
</dbReference>